<dbReference type="Gene3D" id="3.20.20.10">
    <property type="entry name" value="Alanine racemase"/>
    <property type="match status" value="1"/>
</dbReference>
<dbReference type="FunFam" id="3.20.20.10:FF:000002">
    <property type="entry name" value="Alanine racemase"/>
    <property type="match status" value="1"/>
</dbReference>
<dbReference type="InterPro" id="IPR000821">
    <property type="entry name" value="Ala_racemase"/>
</dbReference>
<evidence type="ECO:0000256" key="3">
    <source>
        <dbReference type="ARBA" id="ARBA00023235"/>
    </source>
</evidence>
<organism evidence="8 9">
    <name type="scientific">Helcococcus kunzii ATCC 51366</name>
    <dbReference type="NCBI Taxonomy" id="883114"/>
    <lineage>
        <taxon>Bacteria</taxon>
        <taxon>Bacillati</taxon>
        <taxon>Bacillota</taxon>
        <taxon>Tissierellia</taxon>
        <taxon>Tissierellales</taxon>
        <taxon>Peptoniphilaceae</taxon>
        <taxon>Helcococcus</taxon>
    </lineage>
</organism>
<gene>
    <name evidence="8" type="ORF">HMPREF9709_00356</name>
</gene>
<dbReference type="PROSITE" id="PS00395">
    <property type="entry name" value="ALANINE_RACEMASE"/>
    <property type="match status" value="1"/>
</dbReference>
<dbReference type="HOGENOM" id="CLU_028393_2_1_9"/>
<dbReference type="PATRIC" id="fig|883114.3.peg.350"/>
<dbReference type="SMART" id="SM01005">
    <property type="entry name" value="Ala_racemase_C"/>
    <property type="match status" value="1"/>
</dbReference>
<feature type="active site" description="Proton acceptor; specific for L-alanine" evidence="4">
    <location>
        <position position="258"/>
    </location>
</feature>
<dbReference type="AlphaFoldDB" id="H3NLZ5"/>
<dbReference type="SUPFAM" id="SSF50621">
    <property type="entry name" value="Alanine racemase C-terminal domain-like"/>
    <property type="match status" value="1"/>
</dbReference>
<dbReference type="GeneID" id="96998367"/>
<feature type="domain" description="Alanine racemase C-terminal" evidence="7">
    <location>
        <begin position="237"/>
        <end position="364"/>
    </location>
</feature>
<dbReference type="UniPathway" id="UPA00042">
    <property type="reaction ID" value="UER00497"/>
</dbReference>
<evidence type="ECO:0000313" key="9">
    <source>
        <dbReference type="Proteomes" id="UP000004191"/>
    </source>
</evidence>
<dbReference type="GO" id="GO:0030170">
    <property type="term" value="F:pyridoxal phosphate binding"/>
    <property type="evidence" value="ECO:0007669"/>
    <property type="project" value="UniProtKB-UniRule"/>
</dbReference>
<comment type="function">
    <text evidence="4">Catalyzes the interconversion of L-alanine and D-alanine. May also act on other amino acids.</text>
</comment>
<dbReference type="InterPro" id="IPR009006">
    <property type="entry name" value="Ala_racemase/Decarboxylase_C"/>
</dbReference>
<dbReference type="InterPro" id="IPR020622">
    <property type="entry name" value="Ala_racemase_pyridoxalP-BS"/>
</dbReference>
<dbReference type="EC" id="5.1.1.1" evidence="4"/>
<dbReference type="InterPro" id="IPR011079">
    <property type="entry name" value="Ala_racemase_C"/>
</dbReference>
<evidence type="ECO:0000256" key="5">
    <source>
        <dbReference type="PIRSR" id="PIRSR600821-50"/>
    </source>
</evidence>
<feature type="modified residue" description="N6-(pyridoxal phosphate)lysine" evidence="4 5">
    <location>
        <position position="35"/>
    </location>
</feature>
<dbReference type="RefSeq" id="WP_005397381.1">
    <property type="nucleotide sequence ID" value="NZ_JH601088.1"/>
</dbReference>
<dbReference type="Pfam" id="PF01168">
    <property type="entry name" value="Ala_racemase_N"/>
    <property type="match status" value="1"/>
</dbReference>
<feature type="active site" description="Proton acceptor; specific for D-alanine" evidence="4">
    <location>
        <position position="35"/>
    </location>
</feature>
<name>H3NLZ5_9FIRM</name>
<feature type="binding site" evidence="4 6">
    <location>
        <position position="306"/>
    </location>
    <ligand>
        <name>substrate</name>
    </ligand>
</feature>
<dbReference type="eggNOG" id="COG0787">
    <property type="taxonomic scope" value="Bacteria"/>
</dbReference>
<dbReference type="InterPro" id="IPR029066">
    <property type="entry name" value="PLP-binding_barrel"/>
</dbReference>
<evidence type="ECO:0000256" key="4">
    <source>
        <dbReference type="HAMAP-Rule" id="MF_01201"/>
    </source>
</evidence>
<dbReference type="GO" id="GO:0008784">
    <property type="term" value="F:alanine racemase activity"/>
    <property type="evidence" value="ECO:0007669"/>
    <property type="project" value="UniProtKB-UniRule"/>
</dbReference>
<evidence type="ECO:0000259" key="7">
    <source>
        <dbReference type="SMART" id="SM01005"/>
    </source>
</evidence>
<dbReference type="GO" id="GO:0005829">
    <property type="term" value="C:cytosol"/>
    <property type="evidence" value="ECO:0007669"/>
    <property type="project" value="TreeGrafter"/>
</dbReference>
<dbReference type="EMBL" id="AGEI01000011">
    <property type="protein sequence ID" value="EHR35665.1"/>
    <property type="molecule type" value="Genomic_DNA"/>
</dbReference>
<comment type="pathway">
    <text evidence="4">Amino-acid biosynthesis; D-alanine biosynthesis; D-alanine from L-alanine: step 1/1.</text>
</comment>
<evidence type="ECO:0000256" key="6">
    <source>
        <dbReference type="PIRSR" id="PIRSR600821-52"/>
    </source>
</evidence>
<accession>H3NLZ5</accession>
<dbReference type="GO" id="GO:0030632">
    <property type="term" value="P:D-alanine biosynthetic process"/>
    <property type="evidence" value="ECO:0007669"/>
    <property type="project" value="UniProtKB-UniRule"/>
</dbReference>
<protein>
    <recommendedName>
        <fullName evidence="4">Alanine racemase</fullName>
        <ecNumber evidence="4">5.1.1.1</ecNumber>
    </recommendedName>
</protein>
<dbReference type="GO" id="GO:0009252">
    <property type="term" value="P:peptidoglycan biosynthetic process"/>
    <property type="evidence" value="ECO:0007669"/>
    <property type="project" value="TreeGrafter"/>
</dbReference>
<dbReference type="Pfam" id="PF00842">
    <property type="entry name" value="Ala_racemase_C"/>
    <property type="match status" value="1"/>
</dbReference>
<comment type="cofactor">
    <cofactor evidence="1 4 5">
        <name>pyridoxal 5'-phosphate</name>
        <dbReference type="ChEBI" id="CHEBI:597326"/>
    </cofactor>
</comment>
<keyword evidence="2 4" id="KW-0663">Pyridoxal phosphate</keyword>
<dbReference type="OrthoDB" id="9813814at2"/>
<evidence type="ECO:0000256" key="2">
    <source>
        <dbReference type="ARBA" id="ARBA00022898"/>
    </source>
</evidence>
<dbReference type="CDD" id="cd00430">
    <property type="entry name" value="PLPDE_III_AR"/>
    <property type="match status" value="1"/>
</dbReference>
<evidence type="ECO:0000313" key="8">
    <source>
        <dbReference type="EMBL" id="EHR35665.1"/>
    </source>
</evidence>
<dbReference type="InterPro" id="IPR001608">
    <property type="entry name" value="Ala_racemase_N"/>
</dbReference>
<dbReference type="STRING" id="883114.HMPREF9709_00356"/>
<comment type="catalytic activity">
    <reaction evidence="4">
        <text>L-alanine = D-alanine</text>
        <dbReference type="Rhea" id="RHEA:20249"/>
        <dbReference type="ChEBI" id="CHEBI:57416"/>
        <dbReference type="ChEBI" id="CHEBI:57972"/>
        <dbReference type="EC" id="5.1.1.1"/>
    </reaction>
</comment>
<dbReference type="Gene3D" id="2.40.37.10">
    <property type="entry name" value="Lyase, Ornithine Decarboxylase, Chain A, domain 1"/>
    <property type="match status" value="1"/>
</dbReference>
<dbReference type="PANTHER" id="PTHR30511">
    <property type="entry name" value="ALANINE RACEMASE"/>
    <property type="match status" value="1"/>
</dbReference>
<reference evidence="8 9" key="1">
    <citation type="submission" date="2012-01" db="EMBL/GenBank/DDBJ databases">
        <title>The Genome Sequence of Helcococcus kunzii ATCC 51366.</title>
        <authorList>
            <consortium name="The Broad Institute Genome Sequencing Platform"/>
            <person name="Earl A."/>
            <person name="Ward D."/>
            <person name="Feldgarden M."/>
            <person name="Gevers D."/>
            <person name="Huys G."/>
            <person name="Young S.K."/>
            <person name="Zeng Q."/>
            <person name="Gargeya S."/>
            <person name="Fitzgerald M."/>
            <person name="Haas B."/>
            <person name="Abouelleil A."/>
            <person name="Alvarado L."/>
            <person name="Arachchi H.M."/>
            <person name="Berlin A."/>
            <person name="Chapman S.B."/>
            <person name="Gearin G."/>
            <person name="Goldberg J."/>
            <person name="Griggs A."/>
            <person name="Gujja S."/>
            <person name="Hansen M."/>
            <person name="Heiman D."/>
            <person name="Howarth C."/>
            <person name="Larimer J."/>
            <person name="Lui A."/>
            <person name="MacDonald P.J.P."/>
            <person name="McCowen C."/>
            <person name="Montmayeur A."/>
            <person name="Murphy C."/>
            <person name="Neiman D."/>
            <person name="Pearson M."/>
            <person name="Priest M."/>
            <person name="Roberts A."/>
            <person name="Saif S."/>
            <person name="Shea T."/>
            <person name="Sisk P."/>
            <person name="Stolte C."/>
            <person name="Sykes S."/>
            <person name="Wortman J."/>
            <person name="Nusbaum C."/>
            <person name="Birren B."/>
        </authorList>
    </citation>
    <scope>NUCLEOTIDE SEQUENCE [LARGE SCALE GENOMIC DNA]</scope>
    <source>
        <strain evidence="8 9">ATCC 51366</strain>
    </source>
</reference>
<dbReference type="NCBIfam" id="TIGR00492">
    <property type="entry name" value="alr"/>
    <property type="match status" value="1"/>
</dbReference>
<comment type="similarity">
    <text evidence="4">Belongs to the alanine racemase family.</text>
</comment>
<proteinExistence type="inferred from homology"/>
<dbReference type="PANTHER" id="PTHR30511:SF0">
    <property type="entry name" value="ALANINE RACEMASE, CATABOLIC-RELATED"/>
    <property type="match status" value="1"/>
</dbReference>
<dbReference type="HAMAP" id="MF_01201">
    <property type="entry name" value="Ala_racemase"/>
    <property type="match status" value="1"/>
</dbReference>
<keyword evidence="3 4" id="KW-0413">Isomerase</keyword>
<dbReference type="SUPFAM" id="SSF51419">
    <property type="entry name" value="PLP-binding barrel"/>
    <property type="match status" value="1"/>
</dbReference>
<feature type="binding site" evidence="4 6">
    <location>
        <position position="128"/>
    </location>
    <ligand>
        <name>substrate</name>
    </ligand>
</feature>
<dbReference type="Proteomes" id="UP000004191">
    <property type="component" value="Unassembled WGS sequence"/>
</dbReference>
<dbReference type="PRINTS" id="PR00992">
    <property type="entry name" value="ALARACEMASE"/>
</dbReference>
<sequence length="367" mass="41883">MGNSTNILEVNINKIRNNINILENIAKKKYYAVVKANAYGLGAAEIAKRIEDIVYGYCVATIDEAVELRKAGIKKDIIVLGYILPENYHLLSEYNIITTIYSIDIAREMEKLGKKIRAHIKIETGHNRLGFKPEDKSYEEIMEINTFKNISLEGIFSHLSTADEKDSYYTELQHKRFEEAINALKDLTKNWIKHLSNDAAMIAYDFDYDAVRSGISLYGVYPSEYMNENYHIGLETAFELKSRISFIKEIEKGDSVSYGRTFIAKEKMKIATVSIGYADGYHRLISNRGYVLINGKKAQILGNITMDQMMVDISNIDAQIHDEVVLIGKSGDEEITPEQVANWAETITYEIMTSISPRVKRTYIYEE</sequence>
<evidence type="ECO:0000256" key="1">
    <source>
        <dbReference type="ARBA" id="ARBA00001933"/>
    </source>
</evidence>
<keyword evidence="9" id="KW-1185">Reference proteome</keyword>
<comment type="caution">
    <text evidence="8">The sequence shown here is derived from an EMBL/GenBank/DDBJ whole genome shotgun (WGS) entry which is preliminary data.</text>
</comment>